<protein>
    <recommendedName>
        <fullName evidence="7">UPF0056 membrane protein</fullName>
    </recommendedName>
</protein>
<gene>
    <name evidence="8" type="ORF">DXU93_12175</name>
</gene>
<feature type="transmembrane region" description="Helical" evidence="7">
    <location>
        <begin position="6"/>
        <end position="27"/>
    </location>
</feature>
<feature type="transmembrane region" description="Helical" evidence="7">
    <location>
        <begin position="145"/>
        <end position="163"/>
    </location>
</feature>
<dbReference type="Proteomes" id="UP000257127">
    <property type="component" value="Unassembled WGS sequence"/>
</dbReference>
<dbReference type="NCBIfam" id="TIGR00427">
    <property type="entry name" value="NAAT family transporter"/>
    <property type="match status" value="1"/>
</dbReference>
<evidence type="ECO:0000256" key="2">
    <source>
        <dbReference type="ARBA" id="ARBA00009784"/>
    </source>
</evidence>
<keyword evidence="6 7" id="KW-0472">Membrane</keyword>
<keyword evidence="9" id="KW-1185">Reference proteome</keyword>
<evidence type="ECO:0000256" key="4">
    <source>
        <dbReference type="ARBA" id="ARBA00022692"/>
    </source>
</evidence>
<evidence type="ECO:0000256" key="6">
    <source>
        <dbReference type="ARBA" id="ARBA00023136"/>
    </source>
</evidence>
<organism evidence="8 9">
    <name type="scientific">Brumimicrobium aurantiacum</name>
    <dbReference type="NCBI Taxonomy" id="1737063"/>
    <lineage>
        <taxon>Bacteria</taxon>
        <taxon>Pseudomonadati</taxon>
        <taxon>Bacteroidota</taxon>
        <taxon>Flavobacteriia</taxon>
        <taxon>Flavobacteriales</taxon>
        <taxon>Crocinitomicaceae</taxon>
        <taxon>Brumimicrobium</taxon>
    </lineage>
</organism>
<comment type="similarity">
    <text evidence="2 7">Belongs to the UPF0056 (MarC) family.</text>
</comment>
<feature type="transmembrane region" description="Helical" evidence="7">
    <location>
        <begin position="113"/>
        <end position="133"/>
    </location>
</feature>
<dbReference type="NCBIfam" id="NF008228">
    <property type="entry name" value="PRK10995.1"/>
    <property type="match status" value="1"/>
</dbReference>
<evidence type="ECO:0000313" key="9">
    <source>
        <dbReference type="Proteomes" id="UP000257127"/>
    </source>
</evidence>
<dbReference type="InterPro" id="IPR002771">
    <property type="entry name" value="Multi_antbiot-R_MarC"/>
</dbReference>
<feature type="transmembrane region" description="Helical" evidence="7">
    <location>
        <begin position="39"/>
        <end position="62"/>
    </location>
</feature>
<keyword evidence="4 7" id="KW-0812">Transmembrane</keyword>
<comment type="caution">
    <text evidence="8">The sequence shown here is derived from an EMBL/GenBank/DDBJ whole genome shotgun (WGS) entry which is preliminary data.</text>
</comment>
<evidence type="ECO:0000256" key="3">
    <source>
        <dbReference type="ARBA" id="ARBA00022475"/>
    </source>
</evidence>
<dbReference type="Pfam" id="PF01914">
    <property type="entry name" value="MarC"/>
    <property type="match status" value="1"/>
</dbReference>
<accession>A0A3E1EVG8</accession>
<feature type="transmembrane region" description="Helical" evidence="7">
    <location>
        <begin position="74"/>
        <end position="92"/>
    </location>
</feature>
<keyword evidence="5 7" id="KW-1133">Transmembrane helix</keyword>
<evidence type="ECO:0000313" key="8">
    <source>
        <dbReference type="EMBL" id="RFC53518.1"/>
    </source>
</evidence>
<dbReference type="PANTHER" id="PTHR33508:SF1">
    <property type="entry name" value="UPF0056 MEMBRANE PROTEIN YHCE"/>
    <property type="match status" value="1"/>
</dbReference>
<feature type="transmembrane region" description="Helical" evidence="7">
    <location>
        <begin position="184"/>
        <end position="206"/>
    </location>
</feature>
<keyword evidence="3" id="KW-1003">Cell membrane</keyword>
<dbReference type="RefSeq" id="WP_116881577.1">
    <property type="nucleotide sequence ID" value="NZ_QURB01000008.1"/>
</dbReference>
<proteinExistence type="inferred from homology"/>
<evidence type="ECO:0000256" key="1">
    <source>
        <dbReference type="ARBA" id="ARBA00004651"/>
    </source>
</evidence>
<dbReference type="AlphaFoldDB" id="A0A3E1EVG8"/>
<reference evidence="8 9" key="1">
    <citation type="submission" date="2018-08" db="EMBL/GenBank/DDBJ databases">
        <title>The draft genome squence of Brumimicrobium sp. N62.</title>
        <authorList>
            <person name="Du Z.-J."/>
            <person name="Luo H.-R."/>
        </authorList>
    </citation>
    <scope>NUCLEOTIDE SEQUENCE [LARGE SCALE GENOMIC DNA]</scope>
    <source>
        <strain evidence="8 9">N62</strain>
    </source>
</reference>
<name>A0A3E1EVG8_9FLAO</name>
<sequence>MELYLYSFAAMVSIANPLGTLPIYVGLTTDYSKSERSKTAFLTSFNVLTIFIVSFYIGSYLLEFFGISLNSLRIAGGLIIVSSGFALLTGSFNKHKGMDRERVKSDIASRDSISLTPLAIPMLAGPGSISLLIGLHEEYSAWEDHLIILLATLTVCVVIWLMLKSSTFIVKYLGASGINAVSRIIGFIVIAIGIEYISSSVTDILIEISKL</sequence>
<dbReference type="GO" id="GO:0005886">
    <property type="term" value="C:plasma membrane"/>
    <property type="evidence" value="ECO:0007669"/>
    <property type="project" value="UniProtKB-SubCell"/>
</dbReference>
<dbReference type="PANTHER" id="PTHR33508">
    <property type="entry name" value="UPF0056 MEMBRANE PROTEIN YHCE"/>
    <property type="match status" value="1"/>
</dbReference>
<comment type="subcellular location">
    <subcellularLocation>
        <location evidence="1 7">Cell membrane</location>
        <topology evidence="1 7">Multi-pass membrane protein</topology>
    </subcellularLocation>
</comment>
<dbReference type="EMBL" id="QURB01000008">
    <property type="protein sequence ID" value="RFC53518.1"/>
    <property type="molecule type" value="Genomic_DNA"/>
</dbReference>
<evidence type="ECO:0000256" key="5">
    <source>
        <dbReference type="ARBA" id="ARBA00022989"/>
    </source>
</evidence>
<evidence type="ECO:0000256" key="7">
    <source>
        <dbReference type="RuleBase" id="RU362048"/>
    </source>
</evidence>
<dbReference type="OrthoDB" id="21094at2"/>